<dbReference type="RefSeq" id="WP_038260885.1">
    <property type="nucleotide sequence ID" value="NZ_JJMM01000002.1"/>
</dbReference>
<dbReference type="AlphaFoldDB" id="A0A069RHF0"/>
<evidence type="ECO:0000313" key="1">
    <source>
        <dbReference type="EMBL" id="KDR96469.1"/>
    </source>
</evidence>
<protein>
    <submittedName>
        <fullName evidence="1">Uncharacterized protein</fullName>
    </submittedName>
</protein>
<dbReference type="EMBL" id="JJMM01000002">
    <property type="protein sequence ID" value="KDR96469.1"/>
    <property type="molecule type" value="Genomic_DNA"/>
</dbReference>
<name>A0A069RHF0_PEPLI</name>
<evidence type="ECO:0000313" key="2">
    <source>
        <dbReference type="Proteomes" id="UP000027946"/>
    </source>
</evidence>
<keyword evidence="2" id="KW-1185">Reference proteome</keyword>
<comment type="caution">
    <text evidence="1">The sequence shown here is derived from an EMBL/GenBank/DDBJ whole genome shotgun (WGS) entry which is preliminary data.</text>
</comment>
<proteinExistence type="predicted"/>
<organism evidence="1 2">
    <name type="scientific">Peptoclostridium litorale DSM 5388</name>
    <dbReference type="NCBI Taxonomy" id="1121324"/>
    <lineage>
        <taxon>Bacteria</taxon>
        <taxon>Bacillati</taxon>
        <taxon>Bacillota</taxon>
        <taxon>Clostridia</taxon>
        <taxon>Peptostreptococcales</taxon>
        <taxon>Peptoclostridiaceae</taxon>
        <taxon>Peptoclostridium</taxon>
    </lineage>
</organism>
<reference evidence="1 2" key="1">
    <citation type="submission" date="2014-03" db="EMBL/GenBank/DDBJ databases">
        <title>Genome sequence of Clostridium litorale W6, DSM 5388.</title>
        <authorList>
            <person name="Poehlein A."/>
            <person name="Jagirdar A."/>
            <person name="Khonsari B."/>
            <person name="Chibani C.M."/>
            <person name="Gutierrez Gutierrez D.A."/>
            <person name="Davydova E."/>
            <person name="Alghaithi H.S."/>
            <person name="Nair K.P."/>
            <person name="Dhamotharan K."/>
            <person name="Chandran L."/>
            <person name="G W."/>
            <person name="Daniel R."/>
        </authorList>
    </citation>
    <scope>NUCLEOTIDE SEQUENCE [LARGE SCALE GENOMIC DNA]</scope>
    <source>
        <strain evidence="1 2">W6</strain>
    </source>
</reference>
<sequence length="101" mass="11660">MKGYQTEKETCIYRDLMNKIPGNIPDKEKFKKCISFFSEKYGVEIFFCDIKGSRWSYIDGSKNLVSNYSKFILRSNLGICVQNTAPDISCEIASSLEQFFL</sequence>
<accession>A0A069RHF0</accession>
<dbReference type="Proteomes" id="UP000027946">
    <property type="component" value="Unassembled WGS sequence"/>
</dbReference>
<gene>
    <name evidence="1" type="ORF">CLIT_2c00750</name>
</gene>